<dbReference type="STRING" id="656061.D5GK36"/>
<protein>
    <submittedName>
        <fullName evidence="2">(Perigord truffle) hypothetical protein</fullName>
    </submittedName>
</protein>
<proteinExistence type="predicted"/>
<feature type="compositionally biased region" description="Gly residues" evidence="1">
    <location>
        <begin position="467"/>
        <end position="476"/>
    </location>
</feature>
<dbReference type="HOGENOM" id="CLU_532305_0_0_1"/>
<dbReference type="InParanoid" id="D5GK36"/>
<evidence type="ECO:0000256" key="1">
    <source>
        <dbReference type="SAM" id="MobiDB-lite"/>
    </source>
</evidence>
<dbReference type="GeneID" id="9186916"/>
<feature type="region of interest" description="Disordered" evidence="1">
    <location>
        <begin position="1"/>
        <end position="39"/>
    </location>
</feature>
<feature type="region of interest" description="Disordered" evidence="1">
    <location>
        <begin position="467"/>
        <end position="512"/>
    </location>
</feature>
<gene>
    <name evidence="2" type="ORF">GSTUM_00009345001</name>
</gene>
<dbReference type="eggNOG" id="ENOG502RWR6">
    <property type="taxonomic scope" value="Eukaryota"/>
</dbReference>
<evidence type="ECO:0000313" key="3">
    <source>
        <dbReference type="Proteomes" id="UP000006911"/>
    </source>
</evidence>
<dbReference type="AlphaFoldDB" id="D5GK36"/>
<name>D5GK36_TUBMM</name>
<reference evidence="2 3" key="1">
    <citation type="journal article" date="2010" name="Nature">
        <title>Perigord black truffle genome uncovers evolutionary origins and mechanisms of symbiosis.</title>
        <authorList>
            <person name="Martin F."/>
            <person name="Kohler A."/>
            <person name="Murat C."/>
            <person name="Balestrini R."/>
            <person name="Coutinho P.M."/>
            <person name="Jaillon O."/>
            <person name="Montanini B."/>
            <person name="Morin E."/>
            <person name="Noel B."/>
            <person name="Percudani R."/>
            <person name="Porcel B."/>
            <person name="Rubini A."/>
            <person name="Amicucci A."/>
            <person name="Amselem J."/>
            <person name="Anthouard V."/>
            <person name="Arcioni S."/>
            <person name="Artiguenave F."/>
            <person name="Aury J.M."/>
            <person name="Ballario P."/>
            <person name="Bolchi A."/>
            <person name="Brenna A."/>
            <person name="Brun A."/>
            <person name="Buee M."/>
            <person name="Cantarel B."/>
            <person name="Chevalier G."/>
            <person name="Couloux A."/>
            <person name="Da Silva C."/>
            <person name="Denoeud F."/>
            <person name="Duplessis S."/>
            <person name="Ghignone S."/>
            <person name="Hilselberger B."/>
            <person name="Iotti M."/>
            <person name="Marcais B."/>
            <person name="Mello A."/>
            <person name="Miranda M."/>
            <person name="Pacioni G."/>
            <person name="Quesneville H."/>
            <person name="Riccioni C."/>
            <person name="Ruotolo R."/>
            <person name="Splivallo R."/>
            <person name="Stocchi V."/>
            <person name="Tisserant E."/>
            <person name="Viscomi A.R."/>
            <person name="Zambonelli A."/>
            <person name="Zampieri E."/>
            <person name="Henrissat B."/>
            <person name="Lebrun M.H."/>
            <person name="Paolocci F."/>
            <person name="Bonfante P."/>
            <person name="Ottonello S."/>
            <person name="Wincker P."/>
        </authorList>
    </citation>
    <scope>NUCLEOTIDE SEQUENCE [LARGE SCALE GENOMIC DNA]</scope>
    <source>
        <strain evidence="2 3">Mel28</strain>
    </source>
</reference>
<keyword evidence="3" id="KW-1185">Reference proteome</keyword>
<dbReference type="EMBL" id="FN430335">
    <property type="protein sequence ID" value="CAZ84879.1"/>
    <property type="molecule type" value="Genomic_DNA"/>
</dbReference>
<sequence length="512" mass="56306">MPKAPSTRRNLTTNQPSRKPPTSSKPPPRPKKTTIYNPNKHSLASLPYHILTTILHYAASTPNSPFPDTTLLLKTLTLCRTLYEPTLAVLYHTPPTNTLPCAHRLLRTLRERVHVRPLVKALIADIEPLLVTRAAPWGAWDIREFLSLASGVREVDIRHARVSSVRAGAMGRSWRYPSELWNVLDQAGVLLHGWTWRGEFMERIDLDELKRVHSLRPFSGLRRVGLVGIESNDEGATAGDLSREEGCAEVLASLGALREVAFEDCSVANEHFSSELTTRAPGARLTKLSFTNCPRLTSSEDNLPSLLQSPLCSTTLTSLTITNSPSCTLSFTLFLPPTLQTLSYTASSIPSPLSILPIPPTPTQWPQDLTSLTLNLIKFTSQTACSALLSSLISAAPRLSAMHDIAIWCILDMDWRARGTFRETWEPRVKSAFQRCWTGGSGGEVRFDNSRPAERIFSERDFLDFGNGAGGEGGGGRRNRASRGTGGGRRSGGVGILGVRRTAESDDEDYTE</sequence>
<accession>D5GK36</accession>
<organism evidence="2 3">
    <name type="scientific">Tuber melanosporum (strain Mel28)</name>
    <name type="common">Perigord black truffle</name>
    <dbReference type="NCBI Taxonomy" id="656061"/>
    <lineage>
        <taxon>Eukaryota</taxon>
        <taxon>Fungi</taxon>
        <taxon>Dikarya</taxon>
        <taxon>Ascomycota</taxon>
        <taxon>Pezizomycotina</taxon>
        <taxon>Pezizomycetes</taxon>
        <taxon>Pezizales</taxon>
        <taxon>Tuberaceae</taxon>
        <taxon>Tuber</taxon>
    </lineage>
</organism>
<feature type="compositionally biased region" description="Gly residues" evidence="1">
    <location>
        <begin position="484"/>
        <end position="496"/>
    </location>
</feature>
<dbReference type="RefSeq" id="XP_002840688.1">
    <property type="nucleotide sequence ID" value="XM_002840642.1"/>
</dbReference>
<dbReference type="Proteomes" id="UP000006911">
    <property type="component" value="Unassembled WGS sequence"/>
</dbReference>
<dbReference type="KEGG" id="tml:GSTUM_00009345001"/>
<evidence type="ECO:0000313" key="2">
    <source>
        <dbReference type="EMBL" id="CAZ84879.1"/>
    </source>
</evidence>
<dbReference type="OMA" id="HNRHLNM"/>
<dbReference type="SUPFAM" id="SSF52047">
    <property type="entry name" value="RNI-like"/>
    <property type="match status" value="1"/>
</dbReference>